<dbReference type="PANTHER" id="PTHR38445:SF10">
    <property type="entry name" value="GNTR-FAMILY TRANSCRIPTIONAL REGULATOR"/>
    <property type="match status" value="1"/>
</dbReference>
<accession>A0A366IJM6</accession>
<dbReference type="RefSeq" id="WP_113904011.1">
    <property type="nucleotide sequence ID" value="NZ_QNSB01000005.1"/>
</dbReference>
<dbReference type="Gene3D" id="1.10.10.10">
    <property type="entry name" value="Winged helix-like DNA-binding domain superfamily/Winged helix DNA-binding domain"/>
    <property type="match status" value="1"/>
</dbReference>
<dbReference type="GO" id="GO:0003677">
    <property type="term" value="F:DNA binding"/>
    <property type="evidence" value="ECO:0007669"/>
    <property type="project" value="UniProtKB-KW"/>
</dbReference>
<organism evidence="5 6">
    <name type="scientific">Brevibacterium celere</name>
    <dbReference type="NCBI Taxonomy" id="225845"/>
    <lineage>
        <taxon>Bacteria</taxon>
        <taxon>Bacillati</taxon>
        <taxon>Actinomycetota</taxon>
        <taxon>Actinomycetes</taxon>
        <taxon>Micrococcales</taxon>
        <taxon>Brevibacteriaceae</taxon>
        <taxon>Brevibacterium</taxon>
    </lineage>
</organism>
<feature type="domain" description="HTH gntR-type" evidence="4">
    <location>
        <begin position="6"/>
        <end position="74"/>
    </location>
</feature>
<reference evidence="5 6" key="1">
    <citation type="submission" date="2018-06" db="EMBL/GenBank/DDBJ databases">
        <title>Freshwater and sediment microbial communities from various areas in North America, analyzing microbe dynamics in response to fracking.</title>
        <authorList>
            <person name="Lamendella R."/>
        </authorList>
    </citation>
    <scope>NUCLEOTIDE SEQUENCE [LARGE SCALE GENOMIC DNA]</scope>
    <source>
        <strain evidence="5 6">3b_TX</strain>
    </source>
</reference>
<dbReference type="SMART" id="SM00345">
    <property type="entry name" value="HTH_GNTR"/>
    <property type="match status" value="1"/>
</dbReference>
<dbReference type="Pfam" id="PF00392">
    <property type="entry name" value="GntR"/>
    <property type="match status" value="1"/>
</dbReference>
<protein>
    <submittedName>
        <fullName evidence="5">DNA-binding transcriptional regulator YhcF (GntR family)</fullName>
    </submittedName>
</protein>
<dbReference type="AlphaFoldDB" id="A0A366IJM6"/>
<dbReference type="Proteomes" id="UP000253509">
    <property type="component" value="Unassembled WGS sequence"/>
</dbReference>
<evidence type="ECO:0000313" key="5">
    <source>
        <dbReference type="EMBL" id="RBP71500.1"/>
    </source>
</evidence>
<dbReference type="InterPro" id="IPR036390">
    <property type="entry name" value="WH_DNA-bd_sf"/>
</dbReference>
<sequence length="135" mass="14974">MVDATTPLFIRIAEDLEHEILRGTYPPDTPVPSTNELARFIRVNPATAGKGLNLLVDRGVLYKRRGIGMFVSPTARDTIRSRRRTEFAADYIDPLLAEAHRLGIDLDTLIEMLTSSATEHDGHGRSATDLTRESS</sequence>
<dbReference type="GO" id="GO:0003700">
    <property type="term" value="F:DNA-binding transcription factor activity"/>
    <property type="evidence" value="ECO:0007669"/>
    <property type="project" value="InterPro"/>
</dbReference>
<dbReference type="PROSITE" id="PS50949">
    <property type="entry name" value="HTH_GNTR"/>
    <property type="match status" value="1"/>
</dbReference>
<dbReference type="InterPro" id="IPR036388">
    <property type="entry name" value="WH-like_DNA-bd_sf"/>
</dbReference>
<keyword evidence="3" id="KW-0804">Transcription</keyword>
<proteinExistence type="predicted"/>
<gene>
    <name evidence="5" type="ORF">DFO65_105100</name>
</gene>
<dbReference type="PANTHER" id="PTHR38445">
    <property type="entry name" value="HTH-TYPE TRANSCRIPTIONAL REPRESSOR YTRA"/>
    <property type="match status" value="1"/>
</dbReference>
<dbReference type="CDD" id="cd07377">
    <property type="entry name" value="WHTH_GntR"/>
    <property type="match status" value="1"/>
</dbReference>
<evidence type="ECO:0000256" key="2">
    <source>
        <dbReference type="ARBA" id="ARBA00023125"/>
    </source>
</evidence>
<keyword evidence="6" id="KW-1185">Reference proteome</keyword>
<dbReference type="InterPro" id="IPR000524">
    <property type="entry name" value="Tscrpt_reg_HTH_GntR"/>
</dbReference>
<evidence type="ECO:0000256" key="3">
    <source>
        <dbReference type="ARBA" id="ARBA00023163"/>
    </source>
</evidence>
<name>A0A366IJM6_9MICO</name>
<evidence type="ECO:0000259" key="4">
    <source>
        <dbReference type="PROSITE" id="PS50949"/>
    </source>
</evidence>
<dbReference type="SUPFAM" id="SSF46785">
    <property type="entry name" value="Winged helix' DNA-binding domain"/>
    <property type="match status" value="1"/>
</dbReference>
<dbReference type="EMBL" id="QNSB01000005">
    <property type="protein sequence ID" value="RBP71500.1"/>
    <property type="molecule type" value="Genomic_DNA"/>
</dbReference>
<evidence type="ECO:0000313" key="6">
    <source>
        <dbReference type="Proteomes" id="UP000253509"/>
    </source>
</evidence>
<comment type="caution">
    <text evidence="5">The sequence shown here is derived from an EMBL/GenBank/DDBJ whole genome shotgun (WGS) entry which is preliminary data.</text>
</comment>
<evidence type="ECO:0000256" key="1">
    <source>
        <dbReference type="ARBA" id="ARBA00023015"/>
    </source>
</evidence>
<keyword evidence="1" id="KW-0805">Transcription regulation</keyword>
<keyword evidence="2 5" id="KW-0238">DNA-binding</keyword>